<dbReference type="GO" id="GO:1904158">
    <property type="term" value="P:axonemal central apparatus assembly"/>
    <property type="evidence" value="ECO:0007669"/>
    <property type="project" value="TreeGrafter"/>
</dbReference>
<keyword evidence="3" id="KW-1185">Reference proteome</keyword>
<dbReference type="STRING" id="48701.ENSPMEP00000013759"/>
<name>A0A3B3XFK6_9TELE</name>
<feature type="compositionally biased region" description="Polar residues" evidence="1">
    <location>
        <begin position="17"/>
        <end position="27"/>
    </location>
</feature>
<evidence type="ECO:0000313" key="3">
    <source>
        <dbReference type="Proteomes" id="UP000261480"/>
    </source>
</evidence>
<dbReference type="Proteomes" id="UP000261480">
    <property type="component" value="Unplaced"/>
</dbReference>
<dbReference type="Ensembl" id="ENSPMET00000021538.1">
    <property type="protein sequence ID" value="ENSPMEP00000013759.1"/>
    <property type="gene ID" value="ENSPMEG00000016116.1"/>
</dbReference>
<evidence type="ECO:0000313" key="2">
    <source>
        <dbReference type="Ensembl" id="ENSPMEP00000013759.1"/>
    </source>
</evidence>
<protein>
    <submittedName>
        <fullName evidence="2">Uncharacterized protein</fullName>
    </submittedName>
</protein>
<dbReference type="InterPro" id="IPR033305">
    <property type="entry name" value="Hydin-like"/>
</dbReference>
<accession>A0A3B3XFK6</accession>
<dbReference type="PANTHER" id="PTHR23053">
    <property type="entry name" value="DLEC1 DELETED IN LUNG AND ESOPHAGEAL CANCER 1"/>
    <property type="match status" value="1"/>
</dbReference>
<organism evidence="2 3">
    <name type="scientific">Poecilia mexicana</name>
    <dbReference type="NCBI Taxonomy" id="48701"/>
    <lineage>
        <taxon>Eukaryota</taxon>
        <taxon>Metazoa</taxon>
        <taxon>Chordata</taxon>
        <taxon>Craniata</taxon>
        <taxon>Vertebrata</taxon>
        <taxon>Euteleostomi</taxon>
        <taxon>Actinopterygii</taxon>
        <taxon>Neopterygii</taxon>
        <taxon>Teleostei</taxon>
        <taxon>Neoteleostei</taxon>
        <taxon>Acanthomorphata</taxon>
        <taxon>Ovalentaria</taxon>
        <taxon>Atherinomorphae</taxon>
        <taxon>Cyprinodontiformes</taxon>
        <taxon>Poeciliidae</taxon>
        <taxon>Poeciliinae</taxon>
        <taxon>Poecilia</taxon>
    </lineage>
</organism>
<sequence length="414" mass="47080">MFWKIGGILASPKQQINFSGRTSLPPVSSSRRRDNVRRKATPSTNREKNVFSLSHTCVDLSPGCSVDMVLTASADSPKIFHERLVCDSIIGGRGNQQTIMSVEAMCRFVAPSLNISSEQLNFCVKKVKGKSLLPVYEKLVLQNASSLPLSMELILPKHFFLCETPGEQSSTSTKVLVLEDKGQSEFWVCFDPSFCTDLMHRVVDETLTINYLDLPQQECVKLSAEVHFPNVKFSSTIVDFGCLQNCSEIKRRITMTNCFQLPVCYNWAFMEYQKRPRRRYEGWCFDYQRQYSPYNKNANLIFLSFTPNLIAKILQLTLLSEPDLRIIEKRKANQHCSIILYSQLNDCQRGVVISGLESIYTHSLPSSLQAVLKAFCNRKHIYVVYLFDTFDALTIREGLQRQAEGKLFAGSLIV</sequence>
<feature type="region of interest" description="Disordered" evidence="1">
    <location>
        <begin position="17"/>
        <end position="47"/>
    </location>
</feature>
<dbReference type="GO" id="GO:0003341">
    <property type="term" value="P:cilium movement"/>
    <property type="evidence" value="ECO:0007669"/>
    <property type="project" value="TreeGrafter"/>
</dbReference>
<reference evidence="2" key="2">
    <citation type="submission" date="2025-09" db="UniProtKB">
        <authorList>
            <consortium name="Ensembl"/>
        </authorList>
    </citation>
    <scope>IDENTIFICATION</scope>
</reference>
<dbReference type="GO" id="GO:0005930">
    <property type="term" value="C:axoneme"/>
    <property type="evidence" value="ECO:0007669"/>
    <property type="project" value="TreeGrafter"/>
</dbReference>
<reference evidence="2" key="1">
    <citation type="submission" date="2025-08" db="UniProtKB">
        <authorList>
            <consortium name="Ensembl"/>
        </authorList>
    </citation>
    <scope>IDENTIFICATION</scope>
</reference>
<proteinExistence type="predicted"/>
<evidence type="ECO:0000256" key="1">
    <source>
        <dbReference type="SAM" id="MobiDB-lite"/>
    </source>
</evidence>
<dbReference type="AlphaFoldDB" id="A0A3B3XFK6"/>
<dbReference type="PANTHER" id="PTHR23053:SF0">
    <property type="entry name" value="HYDROCEPHALUS-INDUCING PROTEIN HOMOLOG"/>
    <property type="match status" value="1"/>
</dbReference>